<dbReference type="EMBL" id="AMQN01003650">
    <property type="status" value="NOT_ANNOTATED_CDS"/>
    <property type="molecule type" value="Genomic_DNA"/>
</dbReference>
<dbReference type="AlphaFoldDB" id="R7T8K0"/>
<evidence type="ECO:0000313" key="3">
    <source>
        <dbReference type="EnsemblMetazoa" id="CapteP150087"/>
    </source>
</evidence>
<dbReference type="HOGENOM" id="CLU_075239_1_0_1"/>
<dbReference type="EnsemblMetazoa" id="CapteT150087">
    <property type="protein sequence ID" value="CapteP150087"/>
    <property type="gene ID" value="CapteG150087"/>
</dbReference>
<reference evidence="3" key="3">
    <citation type="submission" date="2015-06" db="UniProtKB">
        <authorList>
            <consortium name="EnsemblMetazoa"/>
        </authorList>
    </citation>
    <scope>IDENTIFICATION</scope>
</reference>
<organism evidence="2">
    <name type="scientific">Capitella teleta</name>
    <name type="common">Polychaete worm</name>
    <dbReference type="NCBI Taxonomy" id="283909"/>
    <lineage>
        <taxon>Eukaryota</taxon>
        <taxon>Metazoa</taxon>
        <taxon>Spiralia</taxon>
        <taxon>Lophotrochozoa</taxon>
        <taxon>Annelida</taxon>
        <taxon>Polychaeta</taxon>
        <taxon>Sedentaria</taxon>
        <taxon>Scolecida</taxon>
        <taxon>Capitellidae</taxon>
        <taxon>Capitella</taxon>
    </lineage>
</organism>
<dbReference type="InterPro" id="IPR005137">
    <property type="entry name" value="BtpA"/>
</dbReference>
<keyword evidence="4" id="KW-1185">Reference proteome</keyword>
<dbReference type="Proteomes" id="UP000014760">
    <property type="component" value="Unassembled WGS sequence"/>
</dbReference>
<protein>
    <recommendedName>
        <fullName evidence="5">BtpA family membrane complex biogenesis protein</fullName>
    </recommendedName>
</protein>
<dbReference type="PANTHER" id="PTHR21381:SF3">
    <property type="entry name" value="SGC REGION PROTEIN SGCQ-RELATED"/>
    <property type="match status" value="1"/>
</dbReference>
<dbReference type="PANTHER" id="PTHR21381">
    <property type="entry name" value="ZGC:162297"/>
    <property type="match status" value="1"/>
</dbReference>
<dbReference type="Pfam" id="PF03437">
    <property type="entry name" value="BtpA"/>
    <property type="match status" value="1"/>
</dbReference>
<dbReference type="PIRSF" id="PIRSF005956">
    <property type="entry name" value="BtpA"/>
    <property type="match status" value="1"/>
</dbReference>
<dbReference type="OMA" id="ENFFDAP"/>
<proteinExistence type="inferred from homology"/>
<dbReference type="NCBIfam" id="TIGR00259">
    <property type="entry name" value="thylakoid_BtpA"/>
    <property type="match status" value="1"/>
</dbReference>
<reference evidence="2 4" key="2">
    <citation type="journal article" date="2013" name="Nature">
        <title>Insights into bilaterian evolution from three spiralian genomes.</title>
        <authorList>
            <person name="Simakov O."/>
            <person name="Marletaz F."/>
            <person name="Cho S.J."/>
            <person name="Edsinger-Gonzales E."/>
            <person name="Havlak P."/>
            <person name="Hellsten U."/>
            <person name="Kuo D.H."/>
            <person name="Larsson T."/>
            <person name="Lv J."/>
            <person name="Arendt D."/>
            <person name="Savage R."/>
            <person name="Osoegawa K."/>
            <person name="de Jong P."/>
            <person name="Grimwood J."/>
            <person name="Chapman J.A."/>
            <person name="Shapiro H."/>
            <person name="Aerts A."/>
            <person name="Otillar R.P."/>
            <person name="Terry A.Y."/>
            <person name="Boore J.L."/>
            <person name="Grigoriev I.V."/>
            <person name="Lindberg D.R."/>
            <person name="Seaver E.C."/>
            <person name="Weisblat D.A."/>
            <person name="Putnam N.H."/>
            <person name="Rokhsar D.S."/>
        </authorList>
    </citation>
    <scope>NUCLEOTIDE SEQUENCE</scope>
    <source>
        <strain evidence="2 4">I ESC-2004</strain>
    </source>
</reference>
<reference evidence="4" key="1">
    <citation type="submission" date="2012-12" db="EMBL/GenBank/DDBJ databases">
        <authorList>
            <person name="Hellsten U."/>
            <person name="Grimwood J."/>
            <person name="Chapman J.A."/>
            <person name="Shapiro H."/>
            <person name="Aerts A."/>
            <person name="Otillar R.P."/>
            <person name="Terry A.Y."/>
            <person name="Boore J.L."/>
            <person name="Simakov O."/>
            <person name="Marletaz F."/>
            <person name="Cho S.-J."/>
            <person name="Edsinger-Gonzales E."/>
            <person name="Havlak P."/>
            <person name="Kuo D.-H."/>
            <person name="Larsson T."/>
            <person name="Lv J."/>
            <person name="Arendt D."/>
            <person name="Savage R."/>
            <person name="Osoegawa K."/>
            <person name="de Jong P."/>
            <person name="Lindberg D.R."/>
            <person name="Seaver E.C."/>
            <person name="Weisblat D.A."/>
            <person name="Putnam N.H."/>
            <person name="Grigoriev I.V."/>
            <person name="Rokhsar D.S."/>
        </authorList>
    </citation>
    <scope>NUCLEOTIDE SEQUENCE</scope>
    <source>
        <strain evidence="4">I ESC-2004</strain>
    </source>
</reference>
<name>R7T8K0_CAPTE</name>
<dbReference type="SUPFAM" id="SSF51366">
    <property type="entry name" value="Ribulose-phoshate binding barrel"/>
    <property type="match status" value="1"/>
</dbReference>
<evidence type="ECO:0000313" key="4">
    <source>
        <dbReference type="Proteomes" id="UP000014760"/>
    </source>
</evidence>
<dbReference type="InterPro" id="IPR011060">
    <property type="entry name" value="RibuloseP-bd_barrel"/>
</dbReference>
<dbReference type="STRING" id="283909.R7T8K0"/>
<gene>
    <name evidence="2" type="ORF">CAPTEDRAFT_150087</name>
</gene>
<sequence length="291" mass="31606">MDSFVKLFGRARSVIIGMVHVRALPGSPCCHQSVHDVTQIALKEAEVLANANVDAILMENMHDRPWQQPQDLGPETTAAMATVCSAVRQAHPGLPLGVQVLVSGNREALAVAKATGLNFVRAEGFVFSHVGDRGFINSCAADIVRYRRNIGAEDVLIFTDIKKKHCSHAITSDISVSETAKAADLFMSDGVIVTGSATGVPTDALEVKEVSESVKIPVMVGSGVTTSNVHEYMHANAIIVGSHLKTEDKWHNELEPTQVHSFMRRVFELRQKAIDEQQNLEVNKGMFAQGE</sequence>
<evidence type="ECO:0000256" key="1">
    <source>
        <dbReference type="ARBA" id="ARBA00006007"/>
    </source>
</evidence>
<dbReference type="OrthoDB" id="10045006at2759"/>
<accession>R7T8K0</accession>
<evidence type="ECO:0000313" key="2">
    <source>
        <dbReference type="EMBL" id="ELT87329.1"/>
    </source>
</evidence>
<comment type="similarity">
    <text evidence="1">Belongs to the BtpA family.</text>
</comment>
<dbReference type="EMBL" id="KB312379">
    <property type="protein sequence ID" value="ELT87329.1"/>
    <property type="molecule type" value="Genomic_DNA"/>
</dbReference>
<evidence type="ECO:0008006" key="5">
    <source>
        <dbReference type="Google" id="ProtNLM"/>
    </source>
</evidence>